<accession>A0ABU8XPN5</accession>
<reference evidence="2 3" key="1">
    <citation type="submission" date="2024-01" db="EMBL/GenBank/DDBJ databases">
        <title>Multi-omics insights into the function and evolution of sodium benzoate biodegradation pathways in Benzoatithermus flavus gen. nov., sp. nov. from hot spring.</title>
        <authorList>
            <person name="Hu C.-J."/>
            <person name="Li W.-J."/>
        </authorList>
    </citation>
    <scope>NUCLEOTIDE SEQUENCE [LARGE SCALE GENOMIC DNA]</scope>
    <source>
        <strain evidence="2 3">SYSU G07066</strain>
    </source>
</reference>
<evidence type="ECO:0000256" key="1">
    <source>
        <dbReference type="SAM" id="MobiDB-lite"/>
    </source>
</evidence>
<feature type="region of interest" description="Disordered" evidence="1">
    <location>
        <begin position="96"/>
        <end position="115"/>
    </location>
</feature>
<evidence type="ECO:0000313" key="2">
    <source>
        <dbReference type="EMBL" id="MEK0083049.1"/>
    </source>
</evidence>
<proteinExistence type="predicted"/>
<dbReference type="Proteomes" id="UP001375743">
    <property type="component" value="Unassembled WGS sequence"/>
</dbReference>
<keyword evidence="3" id="KW-1185">Reference proteome</keyword>
<name>A0ABU8XPN5_9PROT</name>
<dbReference type="EMBL" id="JBBLZC010000006">
    <property type="protein sequence ID" value="MEK0083049.1"/>
    <property type="molecule type" value="Genomic_DNA"/>
</dbReference>
<gene>
    <name evidence="2" type="ORF">U1T56_07795</name>
</gene>
<dbReference type="RefSeq" id="WP_418158898.1">
    <property type="nucleotide sequence ID" value="NZ_JBBLZC010000006.1"/>
</dbReference>
<protein>
    <submittedName>
        <fullName evidence="2">Uncharacterized protein</fullName>
    </submittedName>
</protein>
<sequence>MGCRPGSLQEIFNPGSNFTWAGFAYATNDTLEEALKPGYFDGWAEGLQPGDLILFGCNPARLHPQSWHRPTQVRRALLMVTRVERMRVSVRVLHDWGGVEDEPGEPPQAAGQRRP</sequence>
<evidence type="ECO:0000313" key="3">
    <source>
        <dbReference type="Proteomes" id="UP001375743"/>
    </source>
</evidence>
<comment type="caution">
    <text evidence="2">The sequence shown here is derived from an EMBL/GenBank/DDBJ whole genome shotgun (WGS) entry which is preliminary data.</text>
</comment>
<organism evidence="2 3">
    <name type="scientific">Benzoatithermus flavus</name>
    <dbReference type="NCBI Taxonomy" id="3108223"/>
    <lineage>
        <taxon>Bacteria</taxon>
        <taxon>Pseudomonadati</taxon>
        <taxon>Pseudomonadota</taxon>
        <taxon>Alphaproteobacteria</taxon>
        <taxon>Geminicoccales</taxon>
        <taxon>Geminicoccaceae</taxon>
        <taxon>Benzoatithermus</taxon>
    </lineage>
</organism>